<dbReference type="AlphaFoldDB" id="A0AAX2JG97"/>
<dbReference type="GeneID" id="78454134"/>
<feature type="transmembrane region" description="Helical" evidence="6">
    <location>
        <begin position="189"/>
        <end position="209"/>
    </location>
</feature>
<accession>A0AAX2JG97</accession>
<feature type="transmembrane region" description="Helical" evidence="6">
    <location>
        <begin position="131"/>
        <end position="154"/>
    </location>
</feature>
<feature type="transmembrane region" description="Helical" evidence="6">
    <location>
        <begin position="166"/>
        <end position="183"/>
    </location>
</feature>
<dbReference type="EMBL" id="LS483487">
    <property type="protein sequence ID" value="SQJ13616.1"/>
    <property type="molecule type" value="Genomic_DNA"/>
</dbReference>
<sequence length="432" mass="48213">MQNNSLTHKIYLHIMIPFMLSTVTQPLLGAADIAVVGRLGDEKYIAGISIGTLIFNTIYWVFGFLRVSTTGFSAQSAKNSDIQKTSDTFFRPLFIAIFISILFIIFQNTIFNFSMELIVPDIEIKKAASEYFFILIWGAPFVLINYVILGWLMGQGNIKGSLSMQISSNLLNIILDVILVVIFKQKIAGVAYATLISQIVSTLIGLYYLLPYGYTKNLCLKNIFRKKELISIMCVNKDLMLRTVCLVVHNNLFTAASSSLGVTILSANAVLFQVLSIISYLLDGIANTSSVFAGRAAGERDNILMKNTWKKTLQWGLIMAGILTVIYLISYPKIIEIFTNITTVVHTAERYAYWIALYPILAFIGLTFYGVFTGSSVTAPILYSTAGALAGFLLSWKYVIPILNNDGIWISLLLFYFLRSILLIPFLKKTLN</sequence>
<reference evidence="7 8" key="1">
    <citation type="submission" date="2018-06" db="EMBL/GenBank/DDBJ databases">
        <authorList>
            <consortium name="Pathogen Informatics"/>
            <person name="Doyle S."/>
        </authorList>
    </citation>
    <scope>NUCLEOTIDE SEQUENCE [LARGE SCALE GENOMIC DNA]</scope>
    <source>
        <strain evidence="7 8">NCTC12112</strain>
    </source>
</reference>
<evidence type="ECO:0000256" key="5">
    <source>
        <dbReference type="ARBA" id="ARBA00023136"/>
    </source>
</evidence>
<proteinExistence type="inferred from homology"/>
<dbReference type="CDD" id="cd13136">
    <property type="entry name" value="MATE_DinF_like"/>
    <property type="match status" value="1"/>
</dbReference>
<feature type="transmembrane region" description="Helical" evidence="6">
    <location>
        <begin position="379"/>
        <end position="396"/>
    </location>
</feature>
<dbReference type="GO" id="GO:0042910">
    <property type="term" value="F:xenobiotic transmembrane transporter activity"/>
    <property type="evidence" value="ECO:0007669"/>
    <property type="project" value="InterPro"/>
</dbReference>
<gene>
    <name evidence="7" type="ORF">NCTC12112_02866</name>
</gene>
<evidence type="ECO:0000256" key="6">
    <source>
        <dbReference type="SAM" id="Phobius"/>
    </source>
</evidence>
<comment type="similarity">
    <text evidence="2">Belongs to the multi antimicrobial extrusion (MATE) (TC 2.A.66.1) family.</text>
</comment>
<dbReference type="GO" id="GO:0015297">
    <property type="term" value="F:antiporter activity"/>
    <property type="evidence" value="ECO:0007669"/>
    <property type="project" value="InterPro"/>
</dbReference>
<feature type="transmembrane region" description="Helical" evidence="6">
    <location>
        <begin position="12"/>
        <end position="38"/>
    </location>
</feature>
<evidence type="ECO:0000313" key="7">
    <source>
        <dbReference type="EMBL" id="SQJ13616.1"/>
    </source>
</evidence>
<evidence type="ECO:0000256" key="1">
    <source>
        <dbReference type="ARBA" id="ARBA00004141"/>
    </source>
</evidence>
<dbReference type="PANTHER" id="PTHR42893:SF46">
    <property type="entry name" value="PROTEIN DETOXIFICATION 44, CHLOROPLASTIC"/>
    <property type="match status" value="1"/>
</dbReference>
<evidence type="ECO:0000313" key="8">
    <source>
        <dbReference type="Proteomes" id="UP000249008"/>
    </source>
</evidence>
<keyword evidence="3 6" id="KW-0812">Transmembrane</keyword>
<dbReference type="Proteomes" id="UP000249008">
    <property type="component" value="Chromosome 1"/>
</dbReference>
<dbReference type="InterPro" id="IPR044644">
    <property type="entry name" value="DinF-like"/>
</dbReference>
<protein>
    <submittedName>
        <fullName evidence="7">DNA-damage-inducible SOS response protein</fullName>
    </submittedName>
</protein>
<feature type="transmembrane region" description="Helical" evidence="6">
    <location>
        <begin position="261"/>
        <end position="282"/>
    </location>
</feature>
<dbReference type="GO" id="GO:0005886">
    <property type="term" value="C:plasma membrane"/>
    <property type="evidence" value="ECO:0007669"/>
    <property type="project" value="TreeGrafter"/>
</dbReference>
<keyword evidence="5 6" id="KW-0472">Membrane</keyword>
<comment type="subcellular location">
    <subcellularLocation>
        <location evidence="1">Membrane</location>
        <topology evidence="1">Multi-pass membrane protein</topology>
    </subcellularLocation>
</comment>
<dbReference type="PANTHER" id="PTHR42893">
    <property type="entry name" value="PROTEIN DETOXIFICATION 44, CHLOROPLASTIC-RELATED"/>
    <property type="match status" value="1"/>
</dbReference>
<evidence type="ECO:0000256" key="3">
    <source>
        <dbReference type="ARBA" id="ARBA00022692"/>
    </source>
</evidence>
<organism evidence="7 8">
    <name type="scientific">Fusobacterium ulcerans</name>
    <dbReference type="NCBI Taxonomy" id="861"/>
    <lineage>
        <taxon>Bacteria</taxon>
        <taxon>Fusobacteriati</taxon>
        <taxon>Fusobacteriota</taxon>
        <taxon>Fusobacteriia</taxon>
        <taxon>Fusobacteriales</taxon>
        <taxon>Fusobacteriaceae</taxon>
        <taxon>Fusobacterium</taxon>
    </lineage>
</organism>
<feature type="transmembrane region" description="Helical" evidence="6">
    <location>
        <begin position="313"/>
        <end position="331"/>
    </location>
</feature>
<feature type="transmembrane region" description="Helical" evidence="6">
    <location>
        <begin position="351"/>
        <end position="372"/>
    </location>
</feature>
<dbReference type="InterPro" id="IPR002528">
    <property type="entry name" value="MATE_fam"/>
</dbReference>
<dbReference type="NCBIfam" id="TIGR00797">
    <property type="entry name" value="matE"/>
    <property type="match status" value="1"/>
</dbReference>
<dbReference type="Pfam" id="PF01554">
    <property type="entry name" value="MatE"/>
    <property type="match status" value="2"/>
</dbReference>
<dbReference type="RefSeq" id="WP_005979557.1">
    <property type="nucleotide sequence ID" value="NZ_CABKNW010000004.1"/>
</dbReference>
<name>A0AAX2JG97_9FUSO</name>
<feature type="transmembrane region" description="Helical" evidence="6">
    <location>
        <begin position="88"/>
        <end position="111"/>
    </location>
</feature>
<feature type="transmembrane region" description="Helical" evidence="6">
    <location>
        <begin position="44"/>
        <end position="67"/>
    </location>
</feature>
<evidence type="ECO:0000256" key="2">
    <source>
        <dbReference type="ARBA" id="ARBA00010199"/>
    </source>
</evidence>
<dbReference type="KEGG" id="ful:C4N20_04900"/>
<feature type="transmembrane region" description="Helical" evidence="6">
    <location>
        <begin position="408"/>
        <end position="427"/>
    </location>
</feature>
<keyword evidence="4 6" id="KW-1133">Transmembrane helix</keyword>
<evidence type="ECO:0000256" key="4">
    <source>
        <dbReference type="ARBA" id="ARBA00022989"/>
    </source>
</evidence>